<gene>
    <name evidence="2" type="ORF">EB796_010903</name>
</gene>
<dbReference type="Proteomes" id="UP000593567">
    <property type="component" value="Unassembled WGS sequence"/>
</dbReference>
<feature type="compositionally biased region" description="Basic and acidic residues" evidence="1">
    <location>
        <begin position="1"/>
        <end position="10"/>
    </location>
</feature>
<evidence type="ECO:0000313" key="2">
    <source>
        <dbReference type="EMBL" id="KAF6030782.1"/>
    </source>
</evidence>
<feature type="compositionally biased region" description="Acidic residues" evidence="1">
    <location>
        <begin position="11"/>
        <end position="37"/>
    </location>
</feature>
<proteinExistence type="predicted"/>
<evidence type="ECO:0000256" key="1">
    <source>
        <dbReference type="SAM" id="MobiDB-lite"/>
    </source>
</evidence>
<feature type="region of interest" description="Disordered" evidence="1">
    <location>
        <begin position="1"/>
        <end position="81"/>
    </location>
</feature>
<protein>
    <submittedName>
        <fullName evidence="2">Uncharacterized protein</fullName>
    </submittedName>
</protein>
<comment type="caution">
    <text evidence="2">The sequence shown here is derived from an EMBL/GenBank/DDBJ whole genome shotgun (WGS) entry which is preliminary data.</text>
</comment>
<dbReference type="AlphaFoldDB" id="A0A7J7JWM3"/>
<keyword evidence="3" id="KW-1185">Reference proteome</keyword>
<sequence length="241" mass="27211">MSWKRGHADGSENEEEPFDEQMLLGEDDDSYLNDDNGEEHASLLDDEDDVAVYSNTQFHTNQTHEQTLPDAELSEGELEVDDALLNDSGEEGSYGEEGTSLATSHLIDEEETTSSGPIISTLDTQVNEEEYQEFTESPNELDQQQTEAKIPAAYEHSNENIQKSQPFLPRGHRNRPRNENCETHNFVKYITFLFVGMLDLDIIKWSIIFQLMPEHSFSIPISLPGHLLLATLCRSIGPHLS</sequence>
<reference evidence="2" key="1">
    <citation type="submission" date="2020-06" db="EMBL/GenBank/DDBJ databases">
        <title>Draft genome of Bugula neritina, a colonial animal packing powerful symbionts and potential medicines.</title>
        <authorList>
            <person name="Rayko M."/>
        </authorList>
    </citation>
    <scope>NUCLEOTIDE SEQUENCE [LARGE SCALE GENOMIC DNA]</scope>
    <source>
        <strain evidence="2">Kwan_BN1</strain>
    </source>
</reference>
<feature type="compositionally biased region" description="Acidic residues" evidence="1">
    <location>
        <begin position="72"/>
        <end position="81"/>
    </location>
</feature>
<name>A0A7J7JWM3_BUGNE</name>
<organism evidence="2 3">
    <name type="scientific">Bugula neritina</name>
    <name type="common">Brown bryozoan</name>
    <name type="synonym">Sertularia neritina</name>
    <dbReference type="NCBI Taxonomy" id="10212"/>
    <lineage>
        <taxon>Eukaryota</taxon>
        <taxon>Metazoa</taxon>
        <taxon>Spiralia</taxon>
        <taxon>Lophotrochozoa</taxon>
        <taxon>Bryozoa</taxon>
        <taxon>Gymnolaemata</taxon>
        <taxon>Cheilostomatida</taxon>
        <taxon>Flustrina</taxon>
        <taxon>Buguloidea</taxon>
        <taxon>Bugulidae</taxon>
        <taxon>Bugula</taxon>
    </lineage>
</organism>
<evidence type="ECO:0000313" key="3">
    <source>
        <dbReference type="Proteomes" id="UP000593567"/>
    </source>
</evidence>
<dbReference type="EMBL" id="VXIV02001672">
    <property type="protein sequence ID" value="KAF6030782.1"/>
    <property type="molecule type" value="Genomic_DNA"/>
</dbReference>
<feature type="compositionally biased region" description="Polar residues" evidence="1">
    <location>
        <begin position="53"/>
        <end position="66"/>
    </location>
</feature>
<accession>A0A7J7JWM3</accession>